<gene>
    <name evidence="1" type="ORF">TNCT_254841</name>
</gene>
<dbReference type="EMBL" id="BMAO01008977">
    <property type="protein sequence ID" value="GFR27848.1"/>
    <property type="molecule type" value="Genomic_DNA"/>
</dbReference>
<name>A0A8X6JJI8_TRICU</name>
<organism evidence="1 2">
    <name type="scientific">Trichonephila clavata</name>
    <name type="common">Joro spider</name>
    <name type="synonym">Nephila clavata</name>
    <dbReference type="NCBI Taxonomy" id="2740835"/>
    <lineage>
        <taxon>Eukaryota</taxon>
        <taxon>Metazoa</taxon>
        <taxon>Ecdysozoa</taxon>
        <taxon>Arthropoda</taxon>
        <taxon>Chelicerata</taxon>
        <taxon>Arachnida</taxon>
        <taxon>Araneae</taxon>
        <taxon>Araneomorphae</taxon>
        <taxon>Entelegynae</taxon>
        <taxon>Araneoidea</taxon>
        <taxon>Nephilidae</taxon>
        <taxon>Trichonephila</taxon>
    </lineage>
</organism>
<proteinExistence type="predicted"/>
<sequence>MNPTPADLYRDLSNLTDNADPCKMYQNMESVIVKALLHQTYYQQTLEYAQKNPRCRDPVSYDEDLITQRQKDIAAVNILMERLRGELAPSYPCPNPDCYAHNKIPDLTYLDNARITWHHTNTTHKTDNPLQLLILVKNKLIRKDSPPPVKLKN</sequence>
<dbReference type="AlphaFoldDB" id="A0A8X6JJI8"/>
<evidence type="ECO:0000313" key="2">
    <source>
        <dbReference type="Proteomes" id="UP000887116"/>
    </source>
</evidence>
<evidence type="ECO:0000313" key="1">
    <source>
        <dbReference type="EMBL" id="GFR27848.1"/>
    </source>
</evidence>
<protein>
    <submittedName>
        <fullName evidence="1">Uncharacterized protein</fullName>
    </submittedName>
</protein>
<keyword evidence="2" id="KW-1185">Reference proteome</keyword>
<accession>A0A8X6JJI8</accession>
<reference evidence="1" key="1">
    <citation type="submission" date="2020-07" db="EMBL/GenBank/DDBJ databases">
        <title>Multicomponent nature underlies the extraordinary mechanical properties of spider dragline silk.</title>
        <authorList>
            <person name="Kono N."/>
            <person name="Nakamura H."/>
            <person name="Mori M."/>
            <person name="Yoshida Y."/>
            <person name="Ohtoshi R."/>
            <person name="Malay A.D."/>
            <person name="Moran D.A.P."/>
            <person name="Tomita M."/>
            <person name="Numata K."/>
            <person name="Arakawa K."/>
        </authorList>
    </citation>
    <scope>NUCLEOTIDE SEQUENCE</scope>
</reference>
<dbReference type="Proteomes" id="UP000887116">
    <property type="component" value="Unassembled WGS sequence"/>
</dbReference>
<comment type="caution">
    <text evidence="1">The sequence shown here is derived from an EMBL/GenBank/DDBJ whole genome shotgun (WGS) entry which is preliminary data.</text>
</comment>